<gene>
    <name evidence="9" type="ORF">Deia_01167</name>
</gene>
<name>A0A5B8XF80_9RICK</name>
<dbReference type="SUPFAM" id="SSF52540">
    <property type="entry name" value="P-loop containing nucleoside triphosphate hydrolases"/>
    <property type="match status" value="1"/>
</dbReference>
<feature type="compositionally biased region" description="Polar residues" evidence="7">
    <location>
        <begin position="617"/>
        <end position="626"/>
    </location>
</feature>
<dbReference type="NCBIfam" id="NF010472">
    <property type="entry name" value="PRK13897.1"/>
    <property type="match status" value="1"/>
</dbReference>
<evidence type="ECO:0000313" key="10">
    <source>
        <dbReference type="Proteomes" id="UP000321934"/>
    </source>
</evidence>
<dbReference type="InterPro" id="IPR027417">
    <property type="entry name" value="P-loop_NTPase"/>
</dbReference>
<dbReference type="InterPro" id="IPR051539">
    <property type="entry name" value="T4SS-coupling_protein"/>
</dbReference>
<evidence type="ECO:0000256" key="8">
    <source>
        <dbReference type="SAM" id="Phobius"/>
    </source>
</evidence>
<dbReference type="OrthoDB" id="9759295at2"/>
<dbReference type="AlphaFoldDB" id="A0A5B8XF80"/>
<feature type="region of interest" description="Disordered" evidence="7">
    <location>
        <begin position="583"/>
        <end position="626"/>
    </location>
</feature>
<comment type="subcellular location">
    <subcellularLocation>
        <location evidence="1">Cell membrane</location>
        <topology evidence="1">Multi-pass membrane protein</topology>
    </subcellularLocation>
</comment>
<dbReference type="RefSeq" id="WP_146821465.1">
    <property type="nucleotide sequence ID" value="NZ_CP029077.1"/>
</dbReference>
<evidence type="ECO:0000256" key="7">
    <source>
        <dbReference type="SAM" id="MobiDB-lite"/>
    </source>
</evidence>
<keyword evidence="6 8" id="KW-0472">Membrane</keyword>
<evidence type="ECO:0000256" key="1">
    <source>
        <dbReference type="ARBA" id="ARBA00004651"/>
    </source>
</evidence>
<dbReference type="GO" id="GO:0005886">
    <property type="term" value="C:plasma membrane"/>
    <property type="evidence" value="ECO:0007669"/>
    <property type="project" value="UniProtKB-SubCell"/>
</dbReference>
<evidence type="ECO:0000256" key="3">
    <source>
        <dbReference type="ARBA" id="ARBA00022475"/>
    </source>
</evidence>
<feature type="compositionally biased region" description="Basic and acidic residues" evidence="7">
    <location>
        <begin position="589"/>
        <end position="598"/>
    </location>
</feature>
<feature type="transmembrane region" description="Helical" evidence="8">
    <location>
        <begin position="21"/>
        <end position="42"/>
    </location>
</feature>
<sequence length="626" mass="71180">MAKVFDPKKGNRKFQNFIIKGSIVFFFFFGLEYFGSIAFLSLMTNVAWMTQLFSNFVQNFDFVTHLNIVYQYTSKYLLYWWAYKNVIMFDNAGFILPKIIISFFIPHCIGLYIAIKNIRKFIDYEPVKKESSVHGDAHWATEKEIRLANLRAKDGVLMGMCPSGKPGKYLISSGFQHIMLFAPTGSGKGVGFAIPNTVFWRESFICHDIKLENFDLGSGWRKKHMNQDVYVWSPADSDGISHCYNPMDFVSKKYGQMVDDVQKLANLLLQKKEFWENEARTLGVGVMLYLCSDSRKQRSFGQVVRELRSDDFAYNIAVVLDTIGEKIHPVAYMNLAAWLQKPDKERGSVTSTLNSGLELWANPIIDQCTSRSDFNVQTFKKKPTTVFVGLTPDNIQRLKCLMAMFYQQSTEFLSKKMPGKDEPYGVLFLMDEFPTLGKLEQFLAGIAYFRGYRVRLFLIIQDTQQLKGTYEDAGMNSFLSNSTYRITFAANNVETAKLISELCGNQSVESDSYSKPRFFDLNPGSRSMSTSSTSRALLLPQEVISMDKDYQIILVEASSPIRTKKIKYYEDKSLTKKLIKKTPVPKQEITIKKPEKSKKPQSNDANSAPASTEALPSGTNTSNNAA</sequence>
<evidence type="ECO:0000256" key="6">
    <source>
        <dbReference type="ARBA" id="ARBA00023136"/>
    </source>
</evidence>
<feature type="compositionally biased region" description="Polar residues" evidence="7">
    <location>
        <begin position="600"/>
        <end position="610"/>
    </location>
</feature>
<reference evidence="9 10" key="1">
    <citation type="journal article" date="2019" name="ISME J.">
        <title>Deianiraea, an extracellular bacterium associated with the ciliate Paramecium, suggests an alternative scenario for the evolution of Rickettsiales.</title>
        <authorList>
            <person name="Castelli M."/>
            <person name="Sabaneyeva E."/>
            <person name="Lanzoni O."/>
            <person name="Lebedeva N."/>
            <person name="Floriano A.M."/>
            <person name="Gaiarsa S."/>
            <person name="Benken K."/>
            <person name="Modeo L."/>
            <person name="Bandi C."/>
            <person name="Potekhin A."/>
            <person name="Sassera D."/>
            <person name="Petroni G."/>
        </authorList>
    </citation>
    <scope>NUCLEOTIDE SEQUENCE [LARGE SCALE GENOMIC DNA]</scope>
    <source>
        <strain evidence="9">CyL4-1</strain>
    </source>
</reference>
<dbReference type="Proteomes" id="UP000321934">
    <property type="component" value="Chromosome"/>
</dbReference>
<feature type="transmembrane region" description="Helical" evidence="8">
    <location>
        <begin position="95"/>
        <end position="115"/>
    </location>
</feature>
<dbReference type="PANTHER" id="PTHR37937:SF1">
    <property type="entry name" value="CONJUGATIVE TRANSFER: DNA TRANSPORT"/>
    <property type="match status" value="1"/>
</dbReference>
<keyword evidence="5 8" id="KW-1133">Transmembrane helix</keyword>
<protein>
    <submittedName>
        <fullName evidence="9">Type IV secretion system VirD4</fullName>
    </submittedName>
</protein>
<evidence type="ECO:0000256" key="4">
    <source>
        <dbReference type="ARBA" id="ARBA00022692"/>
    </source>
</evidence>
<keyword evidence="3" id="KW-1003">Cell membrane</keyword>
<dbReference type="Pfam" id="PF02534">
    <property type="entry name" value="T4SS-DNA_transf"/>
    <property type="match status" value="1"/>
</dbReference>
<dbReference type="InterPro" id="IPR003688">
    <property type="entry name" value="TraG/VirD4"/>
</dbReference>
<evidence type="ECO:0000256" key="2">
    <source>
        <dbReference type="ARBA" id="ARBA00008806"/>
    </source>
</evidence>
<dbReference type="EMBL" id="CP029077">
    <property type="protein sequence ID" value="QED23943.1"/>
    <property type="molecule type" value="Genomic_DNA"/>
</dbReference>
<keyword evidence="10" id="KW-1185">Reference proteome</keyword>
<accession>A0A5B8XF80</accession>
<organism evidence="9 10">
    <name type="scientific">Candidatus Deianiraea vastatrix</name>
    <dbReference type="NCBI Taxonomy" id="2163644"/>
    <lineage>
        <taxon>Bacteria</taxon>
        <taxon>Pseudomonadati</taxon>
        <taxon>Pseudomonadota</taxon>
        <taxon>Alphaproteobacteria</taxon>
        <taxon>Rickettsiales</taxon>
        <taxon>Candidatus Deianiraeaceae</taxon>
        <taxon>Candidatus Deianiraea</taxon>
    </lineage>
</organism>
<keyword evidence="4 8" id="KW-0812">Transmembrane</keyword>
<feature type="transmembrane region" description="Helical" evidence="8">
    <location>
        <begin position="62"/>
        <end position="83"/>
    </location>
</feature>
<dbReference type="Gene3D" id="3.40.50.300">
    <property type="entry name" value="P-loop containing nucleotide triphosphate hydrolases"/>
    <property type="match status" value="1"/>
</dbReference>
<comment type="similarity">
    <text evidence="2">Belongs to the VirD4/TraG family.</text>
</comment>
<evidence type="ECO:0000256" key="5">
    <source>
        <dbReference type="ARBA" id="ARBA00022989"/>
    </source>
</evidence>
<dbReference type="PANTHER" id="PTHR37937">
    <property type="entry name" value="CONJUGATIVE TRANSFER: DNA TRANSPORT"/>
    <property type="match status" value="1"/>
</dbReference>
<proteinExistence type="inferred from homology"/>
<evidence type="ECO:0000313" key="9">
    <source>
        <dbReference type="EMBL" id="QED23943.1"/>
    </source>
</evidence>
<dbReference type="CDD" id="cd01127">
    <property type="entry name" value="TrwB_TraG_TraD_VirD4"/>
    <property type="match status" value="1"/>
</dbReference>